<keyword evidence="1" id="KW-1133">Transmembrane helix</keyword>
<keyword evidence="3" id="KW-1185">Reference proteome</keyword>
<feature type="transmembrane region" description="Helical" evidence="1">
    <location>
        <begin position="91"/>
        <end position="114"/>
    </location>
</feature>
<sequence length="150" mass="16455">MAAANEPTIASHQRRRGAGLSWKQIIAWDGILPGILAILPLLVQIFARGNDLAVISVVVLVPIIAALVRSSIGYRQFRRLGISTPPLWRQFFLGCAIALLMLCEGTVAIFNFANDEPAEAWVFPAVIYGTYLICIFFAFLKLPEGPQLSD</sequence>
<feature type="transmembrane region" description="Helical" evidence="1">
    <location>
        <begin position="52"/>
        <end position="70"/>
    </location>
</feature>
<proteinExistence type="predicted"/>
<name>A0A1C3EP19_9PLAN</name>
<evidence type="ECO:0000313" key="2">
    <source>
        <dbReference type="EMBL" id="ODA34968.1"/>
    </source>
</evidence>
<dbReference type="Proteomes" id="UP000094828">
    <property type="component" value="Unassembled WGS sequence"/>
</dbReference>
<keyword evidence="1" id="KW-0812">Transmembrane</keyword>
<dbReference type="AlphaFoldDB" id="A0A1C3EP19"/>
<protein>
    <submittedName>
        <fullName evidence="2">Uncharacterized protein</fullName>
    </submittedName>
</protein>
<reference evidence="2 3" key="1">
    <citation type="submission" date="2016-05" db="EMBL/GenBank/DDBJ databases">
        <title>Genomic and physiological characterization of Planctopirus sp. isolated from fresh water lake.</title>
        <authorList>
            <person name="Subhash Y."/>
            <person name="Ramana C."/>
        </authorList>
    </citation>
    <scope>NUCLEOTIDE SEQUENCE [LARGE SCALE GENOMIC DNA]</scope>
    <source>
        <strain evidence="2 3">JC280</strain>
    </source>
</reference>
<dbReference type="EMBL" id="LYDR01000039">
    <property type="protein sequence ID" value="ODA34968.1"/>
    <property type="molecule type" value="Genomic_DNA"/>
</dbReference>
<comment type="caution">
    <text evidence="2">The sequence shown here is derived from an EMBL/GenBank/DDBJ whole genome shotgun (WGS) entry which is preliminary data.</text>
</comment>
<keyword evidence="1" id="KW-0472">Membrane</keyword>
<feature type="transmembrane region" description="Helical" evidence="1">
    <location>
        <begin position="25"/>
        <end position="46"/>
    </location>
</feature>
<gene>
    <name evidence="2" type="ORF">A6X21_04845</name>
</gene>
<evidence type="ECO:0000256" key="1">
    <source>
        <dbReference type="SAM" id="Phobius"/>
    </source>
</evidence>
<accession>A0A1C3EP19</accession>
<organism evidence="2 3">
    <name type="scientific">Planctopirus hydrillae</name>
    <dbReference type="NCBI Taxonomy" id="1841610"/>
    <lineage>
        <taxon>Bacteria</taxon>
        <taxon>Pseudomonadati</taxon>
        <taxon>Planctomycetota</taxon>
        <taxon>Planctomycetia</taxon>
        <taxon>Planctomycetales</taxon>
        <taxon>Planctomycetaceae</taxon>
        <taxon>Planctopirus</taxon>
    </lineage>
</organism>
<evidence type="ECO:0000313" key="3">
    <source>
        <dbReference type="Proteomes" id="UP000094828"/>
    </source>
</evidence>
<feature type="transmembrane region" description="Helical" evidence="1">
    <location>
        <begin position="120"/>
        <end position="140"/>
    </location>
</feature>